<evidence type="ECO:0000313" key="5">
    <source>
        <dbReference type="EMBL" id="MDS9469371.1"/>
    </source>
</evidence>
<evidence type="ECO:0000256" key="1">
    <source>
        <dbReference type="ARBA" id="ARBA00008000"/>
    </source>
</evidence>
<dbReference type="InterPro" id="IPR016166">
    <property type="entry name" value="FAD-bd_PCMH"/>
</dbReference>
<evidence type="ECO:0000256" key="3">
    <source>
        <dbReference type="ARBA" id="ARBA00022827"/>
    </source>
</evidence>
<comment type="similarity">
    <text evidence="1">Belongs to the FAD-binding oxidoreductase/transferase type 4 family.</text>
</comment>
<dbReference type="SUPFAM" id="SSF55103">
    <property type="entry name" value="FAD-linked oxidases, C-terminal domain"/>
    <property type="match status" value="1"/>
</dbReference>
<name>A0ABU2HWG9_9RHOB</name>
<dbReference type="InterPro" id="IPR016169">
    <property type="entry name" value="FAD-bd_PCMH_sub2"/>
</dbReference>
<keyword evidence="6" id="KW-1185">Reference proteome</keyword>
<dbReference type="InterPro" id="IPR016171">
    <property type="entry name" value="Vanillyl_alc_oxidase_C-sub2"/>
</dbReference>
<comment type="caution">
    <text evidence="5">The sequence shown here is derived from an EMBL/GenBank/DDBJ whole genome shotgun (WGS) entry which is preliminary data.</text>
</comment>
<accession>A0ABU2HWG9</accession>
<sequence>MDRQLEEAGFAASEAGQNGFSEALRNALGADLVLTGDETARYCSDWHGDVQCRAEAVLRPRTTEEVSACVRAAATLGLGIVPQGGNTGLVLGGVPDTPVAVVVLSLERMTRIRQIDPDDFSAVVEAGVMLETFKDEVSKAGLFFPLALGAQGSCQIGGNVSTNAGGVNVLRYGMTRELVLGLEVVLPDGSVFSGLSQLRKDNRGIDLKQLFIGAEGTLGIITAVSVKLLPRPEQVATALLALESLDDAIRLYRRARHQCCDLMSAFEFMPPLALRLAQEGIPDLQLPMDADHSAYVLMEISGSGLVDIDDLMARFLEQVMEDGLVIDGVLAQSQAQAQNIWLIREGMNEGQAKRGKHLRTDVSVPLSKLAEFVAEAEAAVASEMPDAICVSYGHVGDGNVHLNVLPDFEAGSAAIDAQILKAKKIVNSVLDRYKGSISAEHGIGRLKKPDFDTRLPDTHRQLLTAIKRAVDPHWTMNPGCQIDRT</sequence>
<keyword evidence="3" id="KW-0274">FAD</keyword>
<dbReference type="Pfam" id="PF01565">
    <property type="entry name" value="FAD_binding_4"/>
    <property type="match status" value="1"/>
</dbReference>
<evidence type="ECO:0000256" key="2">
    <source>
        <dbReference type="ARBA" id="ARBA00022630"/>
    </source>
</evidence>
<dbReference type="Gene3D" id="3.30.70.2740">
    <property type="match status" value="1"/>
</dbReference>
<keyword evidence="2" id="KW-0285">Flavoprotein</keyword>
<dbReference type="SUPFAM" id="SSF56176">
    <property type="entry name" value="FAD-binding/transporter-associated domain-like"/>
    <property type="match status" value="1"/>
</dbReference>
<dbReference type="Gene3D" id="3.30.70.2190">
    <property type="match status" value="1"/>
</dbReference>
<dbReference type="Pfam" id="PF02913">
    <property type="entry name" value="FAD-oxidase_C"/>
    <property type="match status" value="1"/>
</dbReference>
<dbReference type="PROSITE" id="PS51387">
    <property type="entry name" value="FAD_PCMH"/>
    <property type="match status" value="1"/>
</dbReference>
<evidence type="ECO:0000313" key="6">
    <source>
        <dbReference type="Proteomes" id="UP001269144"/>
    </source>
</evidence>
<dbReference type="Gene3D" id="1.10.45.10">
    <property type="entry name" value="Vanillyl-alcohol Oxidase, Chain A, domain 4"/>
    <property type="match status" value="1"/>
</dbReference>
<evidence type="ECO:0000259" key="4">
    <source>
        <dbReference type="PROSITE" id="PS51387"/>
    </source>
</evidence>
<dbReference type="InterPro" id="IPR016164">
    <property type="entry name" value="FAD-linked_Oxase-like_C"/>
</dbReference>
<feature type="domain" description="FAD-binding PCMH-type" evidence="4">
    <location>
        <begin position="50"/>
        <end position="231"/>
    </location>
</feature>
<dbReference type="InterPro" id="IPR016167">
    <property type="entry name" value="FAD-bd_PCMH_sub1"/>
</dbReference>
<dbReference type="Proteomes" id="UP001269144">
    <property type="component" value="Unassembled WGS sequence"/>
</dbReference>
<dbReference type="PANTHER" id="PTHR43716">
    <property type="entry name" value="D-2-HYDROXYGLUTARATE DEHYDROGENASE, MITOCHONDRIAL"/>
    <property type="match status" value="1"/>
</dbReference>
<dbReference type="PANTHER" id="PTHR43716:SF2">
    <property type="entry name" value="BLL6224 PROTEIN"/>
    <property type="match status" value="1"/>
</dbReference>
<dbReference type="EMBL" id="JAVQLW010000003">
    <property type="protein sequence ID" value="MDS9469371.1"/>
    <property type="molecule type" value="Genomic_DNA"/>
</dbReference>
<dbReference type="InterPro" id="IPR051264">
    <property type="entry name" value="FAD-oxidored/transferase_4"/>
</dbReference>
<reference evidence="6" key="1">
    <citation type="submission" date="2023-07" db="EMBL/GenBank/DDBJ databases">
        <title>Paracoccus sp. MBLB3053 whole genome sequence.</title>
        <authorList>
            <person name="Hwang C.Y."/>
            <person name="Cho E.-S."/>
            <person name="Seo M.-J."/>
        </authorList>
    </citation>
    <scope>NUCLEOTIDE SEQUENCE [LARGE SCALE GENOMIC DNA]</scope>
    <source>
        <strain evidence="6">MBLB3053</strain>
    </source>
</reference>
<dbReference type="InterPro" id="IPR004113">
    <property type="entry name" value="FAD-bd_oxidored_4_C"/>
</dbReference>
<protein>
    <submittedName>
        <fullName evidence="5">FAD-binding oxidoreductase</fullName>
    </submittedName>
</protein>
<gene>
    <name evidence="5" type="ORF">RGQ15_17550</name>
</gene>
<proteinExistence type="inferred from homology"/>
<dbReference type="Gene3D" id="3.30.465.10">
    <property type="match status" value="1"/>
</dbReference>
<dbReference type="Gene3D" id="3.30.43.10">
    <property type="entry name" value="Uridine Diphospho-n-acetylenolpyruvylglucosamine Reductase, domain 2"/>
    <property type="match status" value="1"/>
</dbReference>
<dbReference type="InterPro" id="IPR036318">
    <property type="entry name" value="FAD-bd_PCMH-like_sf"/>
</dbReference>
<dbReference type="RefSeq" id="WP_311161979.1">
    <property type="nucleotide sequence ID" value="NZ_JAVQLW010000003.1"/>
</dbReference>
<dbReference type="InterPro" id="IPR006094">
    <property type="entry name" value="Oxid_FAD_bind_N"/>
</dbReference>
<organism evidence="5 6">
    <name type="scientific">Paracoccus aurantius</name>
    <dbReference type="NCBI Taxonomy" id="3073814"/>
    <lineage>
        <taxon>Bacteria</taxon>
        <taxon>Pseudomonadati</taxon>
        <taxon>Pseudomonadota</taxon>
        <taxon>Alphaproteobacteria</taxon>
        <taxon>Rhodobacterales</taxon>
        <taxon>Paracoccaceae</taxon>
        <taxon>Paracoccus</taxon>
    </lineage>
</organism>